<keyword evidence="3" id="KW-1185">Reference proteome</keyword>
<name>A0ABD2XU76_9GENT</name>
<protein>
    <submittedName>
        <fullName evidence="2">Uncharacterized protein</fullName>
    </submittedName>
</protein>
<dbReference type="AlphaFoldDB" id="A0ABD2XU76"/>
<reference evidence="2 3" key="1">
    <citation type="submission" date="2024-11" db="EMBL/GenBank/DDBJ databases">
        <title>A near-complete genome assembly of Cinchona calisaya.</title>
        <authorList>
            <person name="Lian D.C."/>
            <person name="Zhao X.W."/>
            <person name="Wei L."/>
        </authorList>
    </citation>
    <scope>NUCLEOTIDE SEQUENCE [LARGE SCALE GENOMIC DNA]</scope>
    <source>
        <tissue evidence="2">Nenye</tissue>
    </source>
</reference>
<sequence>MEDIEKPEIDEELQLVAMKYKDTYKCQNKFTPLVKLEDKYGNMMKKSQSKDNVPIHEDFCLHKKHEPSQKEDFASIAASIAVKDIHLGTTKVTNSMGNASKLKASRQVADTSPNYKIKDG</sequence>
<feature type="region of interest" description="Disordered" evidence="1">
    <location>
        <begin position="95"/>
        <end position="120"/>
    </location>
</feature>
<comment type="caution">
    <text evidence="2">The sequence shown here is derived from an EMBL/GenBank/DDBJ whole genome shotgun (WGS) entry which is preliminary data.</text>
</comment>
<organism evidence="2 3">
    <name type="scientific">Cinchona calisaya</name>
    <dbReference type="NCBI Taxonomy" id="153742"/>
    <lineage>
        <taxon>Eukaryota</taxon>
        <taxon>Viridiplantae</taxon>
        <taxon>Streptophyta</taxon>
        <taxon>Embryophyta</taxon>
        <taxon>Tracheophyta</taxon>
        <taxon>Spermatophyta</taxon>
        <taxon>Magnoliopsida</taxon>
        <taxon>eudicotyledons</taxon>
        <taxon>Gunneridae</taxon>
        <taxon>Pentapetalae</taxon>
        <taxon>asterids</taxon>
        <taxon>lamiids</taxon>
        <taxon>Gentianales</taxon>
        <taxon>Rubiaceae</taxon>
        <taxon>Cinchonoideae</taxon>
        <taxon>Cinchoneae</taxon>
        <taxon>Cinchona</taxon>
    </lineage>
</organism>
<evidence type="ECO:0000313" key="3">
    <source>
        <dbReference type="Proteomes" id="UP001630127"/>
    </source>
</evidence>
<accession>A0ABD2XU76</accession>
<evidence type="ECO:0000256" key="1">
    <source>
        <dbReference type="SAM" id="MobiDB-lite"/>
    </source>
</evidence>
<gene>
    <name evidence="2" type="ORF">ACH5RR_040559</name>
</gene>
<dbReference type="EMBL" id="JBJUIK010000017">
    <property type="protein sequence ID" value="KAL3497827.1"/>
    <property type="molecule type" value="Genomic_DNA"/>
</dbReference>
<dbReference type="Proteomes" id="UP001630127">
    <property type="component" value="Unassembled WGS sequence"/>
</dbReference>
<evidence type="ECO:0000313" key="2">
    <source>
        <dbReference type="EMBL" id="KAL3497827.1"/>
    </source>
</evidence>
<proteinExistence type="predicted"/>